<dbReference type="RefSeq" id="WP_050535741.1">
    <property type="nucleotide sequence ID" value="NZ_CABHYS010000043.1"/>
</dbReference>
<reference evidence="1 2" key="1">
    <citation type="submission" date="2015-03" db="EMBL/GenBank/DDBJ databases">
        <authorList>
            <consortium name="Pathogen Informatics"/>
            <person name="Murphy D."/>
        </authorList>
    </citation>
    <scope>NUCLEOTIDE SEQUENCE [LARGE SCALE GENOMIC DNA]</scope>
    <source>
        <strain evidence="1 2">FE82747</strain>
    </source>
</reference>
<protein>
    <submittedName>
        <fullName evidence="1">Phage-associated acyl carrier protein</fullName>
    </submittedName>
</protein>
<accession>A0AA36LP97</accession>
<dbReference type="Pfam" id="PF07377">
    <property type="entry name" value="DUF1493"/>
    <property type="match status" value="1"/>
</dbReference>
<sequence>MVIDDMLSDVFTHFNIDFSNFDAENYFECQYAFWQKNPPAREKKPLTVGMIIESAKAGRWLYD</sequence>
<dbReference type="Proteomes" id="UP000040841">
    <property type="component" value="Unassembled WGS sequence"/>
</dbReference>
<name>A0AA36LP97_YERMO</name>
<dbReference type="EMBL" id="CQBM01000004">
    <property type="protein sequence ID" value="CNI12478.1"/>
    <property type="molecule type" value="Genomic_DNA"/>
</dbReference>
<evidence type="ECO:0000313" key="2">
    <source>
        <dbReference type="Proteomes" id="UP000040841"/>
    </source>
</evidence>
<gene>
    <name evidence="1" type="ORF">ERS008502_02334</name>
</gene>
<comment type="caution">
    <text evidence="1">The sequence shown here is derived from an EMBL/GenBank/DDBJ whole genome shotgun (WGS) entry which is preliminary data.</text>
</comment>
<dbReference type="AlphaFoldDB" id="A0AA36LP97"/>
<dbReference type="InterPro" id="IPR010862">
    <property type="entry name" value="DUF1493"/>
</dbReference>
<organism evidence="1 2">
    <name type="scientific">Yersinia mollaretii</name>
    <dbReference type="NCBI Taxonomy" id="33060"/>
    <lineage>
        <taxon>Bacteria</taxon>
        <taxon>Pseudomonadati</taxon>
        <taxon>Pseudomonadota</taxon>
        <taxon>Gammaproteobacteria</taxon>
        <taxon>Enterobacterales</taxon>
        <taxon>Yersiniaceae</taxon>
        <taxon>Yersinia</taxon>
    </lineage>
</organism>
<evidence type="ECO:0000313" key="1">
    <source>
        <dbReference type="EMBL" id="CNI12478.1"/>
    </source>
</evidence>
<proteinExistence type="predicted"/>